<dbReference type="Proteomes" id="UP000308365">
    <property type="component" value="Unassembled WGS sequence"/>
</dbReference>
<dbReference type="EMBL" id="RWIC01000486">
    <property type="protein sequence ID" value="TKC43252.1"/>
    <property type="molecule type" value="Genomic_DNA"/>
</dbReference>
<feature type="transmembrane region" description="Helical" evidence="1">
    <location>
        <begin position="136"/>
        <end position="155"/>
    </location>
</feature>
<evidence type="ECO:0000256" key="1">
    <source>
        <dbReference type="SAM" id="Phobius"/>
    </source>
</evidence>
<keyword evidence="1" id="KW-1133">Transmembrane helix</keyword>
<organism evidence="2 3">
    <name type="scientific">Monodon monoceros</name>
    <name type="common">Narwhal</name>
    <name type="synonym">Ceratodon monodon</name>
    <dbReference type="NCBI Taxonomy" id="40151"/>
    <lineage>
        <taxon>Eukaryota</taxon>
        <taxon>Metazoa</taxon>
        <taxon>Chordata</taxon>
        <taxon>Craniata</taxon>
        <taxon>Vertebrata</taxon>
        <taxon>Euteleostomi</taxon>
        <taxon>Mammalia</taxon>
        <taxon>Eutheria</taxon>
        <taxon>Laurasiatheria</taxon>
        <taxon>Artiodactyla</taxon>
        <taxon>Whippomorpha</taxon>
        <taxon>Cetacea</taxon>
        <taxon>Odontoceti</taxon>
        <taxon>Monodontidae</taxon>
        <taxon>Monodon</taxon>
    </lineage>
</organism>
<feature type="non-terminal residue" evidence="2">
    <location>
        <position position="199"/>
    </location>
</feature>
<evidence type="ECO:0000313" key="2">
    <source>
        <dbReference type="EMBL" id="TKC43252.1"/>
    </source>
</evidence>
<dbReference type="AlphaFoldDB" id="A0A4U1F230"/>
<reference evidence="3" key="1">
    <citation type="journal article" date="2019" name="IScience">
        <title>Narwhal Genome Reveals Long-Term Low Genetic Diversity despite Current Large Abundance Size.</title>
        <authorList>
            <person name="Westbury M.V."/>
            <person name="Petersen B."/>
            <person name="Garde E."/>
            <person name="Heide-Jorgensen M.P."/>
            <person name="Lorenzen E.D."/>
        </authorList>
    </citation>
    <scope>NUCLEOTIDE SEQUENCE [LARGE SCALE GENOMIC DNA]</scope>
</reference>
<proteinExistence type="predicted"/>
<feature type="non-terminal residue" evidence="2">
    <location>
        <position position="1"/>
    </location>
</feature>
<comment type="caution">
    <text evidence="2">The sequence shown here is derived from an EMBL/GenBank/DDBJ whole genome shotgun (WGS) entry which is preliminary data.</text>
</comment>
<gene>
    <name evidence="2" type="ORF">EI555_004380</name>
</gene>
<evidence type="ECO:0000313" key="3">
    <source>
        <dbReference type="Proteomes" id="UP000308365"/>
    </source>
</evidence>
<accession>A0A4U1F230</accession>
<sequence length="199" mass="22181">GFVRSLEALVLPKESASPLTSVPNSCSGLLGRYPSQAQDSEKSWLRWFMTTGAYIHPHFLSEAQRAGEAQANWGDTCGWRSSVTPNGPSQPDTRRAAHRSQHLIYMPLQADEHLKHFSFCSDYKSSLGTSVFVLQYNGKMLIGGFFFFFFFNLPLKPPRKMPHGRGRKEQTKPEEGMAALSLLFSPGKYSKSGEGFNLG</sequence>
<keyword evidence="1" id="KW-0472">Membrane</keyword>
<protein>
    <submittedName>
        <fullName evidence="2">Uncharacterized protein</fullName>
    </submittedName>
</protein>
<name>A0A4U1F230_MONMO</name>
<keyword evidence="1" id="KW-0812">Transmembrane</keyword>